<dbReference type="InterPro" id="IPR001585">
    <property type="entry name" value="TAL/FSA"/>
</dbReference>
<dbReference type="Pfam" id="PF00923">
    <property type="entry name" value="TAL_FSA"/>
    <property type="match status" value="1"/>
</dbReference>
<dbReference type="RefSeq" id="WP_092834645.1">
    <property type="nucleotide sequence ID" value="NZ_CP028290.1"/>
</dbReference>
<dbReference type="PANTHER" id="PTHR10683">
    <property type="entry name" value="TRANSALDOLASE"/>
    <property type="match status" value="1"/>
</dbReference>
<gene>
    <name evidence="2" type="ORF">SAMN04489708_11237</name>
</gene>
<reference evidence="3" key="1">
    <citation type="submission" date="2016-10" db="EMBL/GenBank/DDBJ databases">
        <authorList>
            <person name="Varghese N."/>
            <person name="Submissions S."/>
        </authorList>
    </citation>
    <scope>NUCLEOTIDE SEQUENCE [LARGE SCALE GENOMIC DNA]</scope>
    <source>
        <strain evidence="3">DSM 17101</strain>
    </source>
</reference>
<keyword evidence="3" id="KW-1185">Reference proteome</keyword>
<dbReference type="Gene3D" id="3.20.20.70">
    <property type="entry name" value="Aldolase class I"/>
    <property type="match status" value="1"/>
</dbReference>
<dbReference type="SUPFAM" id="SSF51569">
    <property type="entry name" value="Aldolase"/>
    <property type="match status" value="1"/>
</dbReference>
<dbReference type="PROSITE" id="PS01054">
    <property type="entry name" value="TRANSALDOLASE_1"/>
    <property type="match status" value="1"/>
</dbReference>
<name>A0A1H0SEL6_9BURK</name>
<evidence type="ECO:0000313" key="3">
    <source>
        <dbReference type="Proteomes" id="UP000199317"/>
    </source>
</evidence>
<dbReference type="Proteomes" id="UP000199317">
    <property type="component" value="Unassembled WGS sequence"/>
</dbReference>
<sequence length="228" mass="24156">MNATDFHLYIDSADIAQIEACLPHPVIHGVTTNPTLLRRAGVARADVAGLLARCIERGARQVQAQVYSAEADGMLEDALGMLRHFDEGQLVVKIPATRQGLQAGAHLIAQGVPVTWTAVYALEQAHFAAQLGAAYAAPYLGRLNDSGVDGLARIAQMQALVAQTPAPAAPRTRTRLLVASVRSRDAYLSLLELGVGAITIPPQLFAELMDQPATLEAERGFLADAAAC</sequence>
<proteinExistence type="predicted"/>
<evidence type="ECO:0000256" key="1">
    <source>
        <dbReference type="ARBA" id="ARBA00023270"/>
    </source>
</evidence>
<keyword evidence="1" id="KW-0704">Schiff base</keyword>
<evidence type="ECO:0000313" key="2">
    <source>
        <dbReference type="EMBL" id="SDP39949.1"/>
    </source>
</evidence>
<dbReference type="OrthoDB" id="9807051at2"/>
<accession>A0A1H0SEL6</accession>
<organism evidence="2 3">
    <name type="scientific">Paracidovorax cattleyae</name>
    <dbReference type="NCBI Taxonomy" id="80868"/>
    <lineage>
        <taxon>Bacteria</taxon>
        <taxon>Pseudomonadati</taxon>
        <taxon>Pseudomonadota</taxon>
        <taxon>Betaproteobacteria</taxon>
        <taxon>Burkholderiales</taxon>
        <taxon>Comamonadaceae</taxon>
        <taxon>Paracidovorax</taxon>
    </lineage>
</organism>
<dbReference type="PANTHER" id="PTHR10683:SF40">
    <property type="entry name" value="FRUCTOSE-6-PHOSPHATE ALDOLASE 1-RELATED"/>
    <property type="match status" value="1"/>
</dbReference>
<dbReference type="GO" id="GO:0005975">
    <property type="term" value="P:carbohydrate metabolic process"/>
    <property type="evidence" value="ECO:0007669"/>
    <property type="project" value="InterPro"/>
</dbReference>
<protein>
    <submittedName>
        <fullName evidence="2">Transaldolase</fullName>
    </submittedName>
</protein>
<dbReference type="EMBL" id="FNJL01000012">
    <property type="protein sequence ID" value="SDP39949.1"/>
    <property type="molecule type" value="Genomic_DNA"/>
</dbReference>
<dbReference type="AlphaFoldDB" id="A0A1H0SEL6"/>
<dbReference type="InterPro" id="IPR013785">
    <property type="entry name" value="Aldolase_TIM"/>
</dbReference>
<dbReference type="InterPro" id="IPR018225">
    <property type="entry name" value="Transaldolase_AS"/>
</dbReference>